<proteinExistence type="predicted"/>
<dbReference type="Gene3D" id="3.40.50.1400">
    <property type="match status" value="2"/>
</dbReference>
<keyword evidence="2" id="KW-1185">Reference proteome</keyword>
<dbReference type="GO" id="GO:0019251">
    <property type="term" value="P:anaerobic cobalamin biosynthetic process"/>
    <property type="evidence" value="ECO:0007669"/>
    <property type="project" value="InterPro"/>
</dbReference>
<organism evidence="1 2">
    <name type="scientific">Geofilum rubicundum JCM 15548</name>
    <dbReference type="NCBI Taxonomy" id="1236989"/>
    <lineage>
        <taxon>Bacteria</taxon>
        <taxon>Pseudomonadati</taxon>
        <taxon>Bacteroidota</taxon>
        <taxon>Bacteroidia</taxon>
        <taxon>Marinilabiliales</taxon>
        <taxon>Marinilabiliaceae</taxon>
        <taxon>Geofilum</taxon>
    </lineage>
</organism>
<dbReference type="AlphaFoldDB" id="A0A0E9M1B8"/>
<evidence type="ECO:0000313" key="1">
    <source>
        <dbReference type="EMBL" id="GAO31279.1"/>
    </source>
</evidence>
<name>A0A0E9M1B8_9BACT</name>
<reference evidence="1 2" key="1">
    <citation type="journal article" date="2015" name="Microbes Environ.">
        <title>Distribution and evolution of nitrogen fixation genes in the phylum bacteroidetes.</title>
        <authorList>
            <person name="Inoue J."/>
            <person name="Oshima K."/>
            <person name="Suda W."/>
            <person name="Sakamoto M."/>
            <person name="Iino T."/>
            <person name="Noda S."/>
            <person name="Hongoh Y."/>
            <person name="Hattori M."/>
            <person name="Ohkuma M."/>
        </authorList>
    </citation>
    <scope>NUCLEOTIDE SEQUENCE [LARGE SCALE GENOMIC DNA]</scope>
    <source>
        <strain evidence="1">JCM 15548</strain>
    </source>
</reference>
<sequence>MPLLTIAGDHVLNDMAGEKEDSWRSILVKEGFTVHMHPTSLGQIKDVVQMWIEKVPDGRSF</sequence>
<dbReference type="STRING" id="1236989.JCM15548_13628"/>
<gene>
    <name evidence="1" type="ORF">JCM15548_13628</name>
</gene>
<dbReference type="Proteomes" id="UP000032900">
    <property type="component" value="Unassembled WGS sequence"/>
</dbReference>
<evidence type="ECO:0000313" key="2">
    <source>
        <dbReference type="Proteomes" id="UP000032900"/>
    </source>
</evidence>
<dbReference type="EMBL" id="BAZW01000043">
    <property type="protein sequence ID" value="GAO31279.1"/>
    <property type="molecule type" value="Genomic_DNA"/>
</dbReference>
<evidence type="ECO:0008006" key="3">
    <source>
        <dbReference type="Google" id="ProtNLM"/>
    </source>
</evidence>
<comment type="caution">
    <text evidence="1">The sequence shown here is derived from an EMBL/GenBank/DDBJ whole genome shotgun (WGS) entry which is preliminary data.</text>
</comment>
<dbReference type="Pfam" id="PF06180">
    <property type="entry name" value="CbiK"/>
    <property type="match status" value="1"/>
</dbReference>
<accession>A0A0E9M1B8</accession>
<dbReference type="SUPFAM" id="SSF53800">
    <property type="entry name" value="Chelatase"/>
    <property type="match status" value="1"/>
</dbReference>
<protein>
    <recommendedName>
        <fullName evidence="3">Sirohydrochlorin cobaltochelatase CbiK</fullName>
    </recommendedName>
</protein>
<dbReference type="GO" id="GO:0016852">
    <property type="term" value="F:sirohydrochlorin cobaltochelatase activity"/>
    <property type="evidence" value="ECO:0007669"/>
    <property type="project" value="InterPro"/>
</dbReference>
<dbReference type="InterPro" id="IPR010388">
    <property type="entry name" value="Anaerobic_Co-chelatase"/>
</dbReference>